<evidence type="ECO:0000256" key="3">
    <source>
        <dbReference type="ARBA" id="ARBA00022989"/>
    </source>
</evidence>
<comment type="subcellular location">
    <subcellularLocation>
        <location evidence="1">Membrane</location>
        <topology evidence="1">Multi-pass membrane protein</topology>
    </subcellularLocation>
</comment>
<gene>
    <name evidence="6" type="ORF">EPH_0059790</name>
</gene>
<dbReference type="Proteomes" id="UP000018201">
    <property type="component" value="Unassembled WGS sequence"/>
</dbReference>
<feature type="transmembrane region" description="Helical" evidence="5">
    <location>
        <begin position="45"/>
        <end position="69"/>
    </location>
</feature>
<dbReference type="OrthoDB" id="423534at2759"/>
<reference evidence="6" key="2">
    <citation type="submission" date="2013-10" db="EMBL/GenBank/DDBJ databases">
        <authorList>
            <person name="Aslett M."/>
        </authorList>
    </citation>
    <scope>NUCLEOTIDE SEQUENCE [LARGE SCALE GENOMIC DNA]</scope>
    <source>
        <strain evidence="6">Houghton</strain>
    </source>
</reference>
<keyword evidence="2 5" id="KW-0812">Transmembrane</keyword>
<sequence length="196" mass="21476">MMGEEGSWGPGGATSRFQEVLLSGGSKVLQQATEFLGEGPKPLRFLCFLGGLMTVLISSLACINIFSFLTEPSSYILQLYLILFGMLTMAVEAKDIPPLERMRPFFFSWFRFLTVPGGKGCFYIFYGSLSLSLWRSSFVLALVGIYTASMGVVCVLVHFGMRHELQQHGISVSEGPGDEVALGRPIEPDQITAPAF</sequence>
<dbReference type="AlphaFoldDB" id="U6H1D9"/>
<feature type="transmembrane region" description="Helical" evidence="5">
    <location>
        <begin position="105"/>
        <end position="126"/>
    </location>
</feature>
<dbReference type="Pfam" id="PF08507">
    <property type="entry name" value="COPI_assoc"/>
    <property type="match status" value="1"/>
</dbReference>
<evidence type="ECO:0000313" key="6">
    <source>
        <dbReference type="EMBL" id="CDI85672.1"/>
    </source>
</evidence>
<dbReference type="VEuPathDB" id="ToxoDB:EPH_0059790"/>
<name>U6H1D9_9EIME</name>
<evidence type="ECO:0000256" key="2">
    <source>
        <dbReference type="ARBA" id="ARBA00022692"/>
    </source>
</evidence>
<dbReference type="InterPro" id="IPR013714">
    <property type="entry name" value="Golgi_TVP15"/>
</dbReference>
<reference evidence="6" key="1">
    <citation type="submission" date="2013-10" db="EMBL/GenBank/DDBJ databases">
        <title>Genomic analysis of the causative agents of coccidiosis in chickens.</title>
        <authorList>
            <person name="Reid A.J."/>
            <person name="Blake D."/>
            <person name="Billington K."/>
            <person name="Browne H."/>
            <person name="Dunn M."/>
            <person name="Hung S."/>
            <person name="Kawahara F."/>
            <person name="Miranda-Saavedra D."/>
            <person name="Mourier T."/>
            <person name="Nagra H."/>
            <person name="Otto T.D."/>
            <person name="Rawlings N."/>
            <person name="Sanchez A."/>
            <person name="Sanders M."/>
            <person name="Subramaniam C."/>
            <person name="Tay Y."/>
            <person name="Dear P."/>
            <person name="Doerig C."/>
            <person name="Gruber A."/>
            <person name="Parkinson J."/>
            <person name="Shirley M."/>
            <person name="Wan K.L."/>
            <person name="Berriman M."/>
            <person name="Tomley F."/>
            <person name="Pain A."/>
        </authorList>
    </citation>
    <scope>NUCLEOTIDE SEQUENCE [LARGE SCALE GENOMIC DNA]</scope>
    <source>
        <strain evidence="6">Houghton</strain>
    </source>
</reference>
<organism evidence="6 7">
    <name type="scientific">Eimeria praecox</name>
    <dbReference type="NCBI Taxonomy" id="51316"/>
    <lineage>
        <taxon>Eukaryota</taxon>
        <taxon>Sar</taxon>
        <taxon>Alveolata</taxon>
        <taxon>Apicomplexa</taxon>
        <taxon>Conoidasida</taxon>
        <taxon>Coccidia</taxon>
        <taxon>Eucoccidiorida</taxon>
        <taxon>Eimeriorina</taxon>
        <taxon>Eimeriidae</taxon>
        <taxon>Eimeria</taxon>
    </lineage>
</organism>
<evidence type="ECO:0000256" key="1">
    <source>
        <dbReference type="ARBA" id="ARBA00004141"/>
    </source>
</evidence>
<protein>
    <recommendedName>
        <fullName evidence="8">COPI associated protein</fullName>
    </recommendedName>
</protein>
<keyword evidence="4 5" id="KW-0472">Membrane</keyword>
<evidence type="ECO:0000256" key="4">
    <source>
        <dbReference type="ARBA" id="ARBA00023136"/>
    </source>
</evidence>
<keyword evidence="3 5" id="KW-1133">Transmembrane helix</keyword>
<dbReference type="EMBL" id="HG694122">
    <property type="protein sequence ID" value="CDI85672.1"/>
    <property type="molecule type" value="Genomic_DNA"/>
</dbReference>
<accession>U6H1D9</accession>
<proteinExistence type="predicted"/>
<evidence type="ECO:0008006" key="8">
    <source>
        <dbReference type="Google" id="ProtNLM"/>
    </source>
</evidence>
<dbReference type="GO" id="GO:0016020">
    <property type="term" value="C:membrane"/>
    <property type="evidence" value="ECO:0007669"/>
    <property type="project" value="UniProtKB-SubCell"/>
</dbReference>
<keyword evidence="7" id="KW-1185">Reference proteome</keyword>
<feature type="transmembrane region" description="Helical" evidence="5">
    <location>
        <begin position="75"/>
        <end position="93"/>
    </location>
</feature>
<evidence type="ECO:0000313" key="7">
    <source>
        <dbReference type="Proteomes" id="UP000018201"/>
    </source>
</evidence>
<evidence type="ECO:0000256" key="5">
    <source>
        <dbReference type="SAM" id="Phobius"/>
    </source>
</evidence>
<feature type="transmembrane region" description="Helical" evidence="5">
    <location>
        <begin position="138"/>
        <end position="159"/>
    </location>
</feature>